<accession>A0A1G6JFS0</accession>
<name>A0A1G6JFS0_9BACT</name>
<evidence type="ECO:0008006" key="3">
    <source>
        <dbReference type="Google" id="ProtNLM"/>
    </source>
</evidence>
<dbReference type="Proteomes" id="UP000199452">
    <property type="component" value="Unassembled WGS sequence"/>
</dbReference>
<dbReference type="RefSeq" id="WP_125869796.1">
    <property type="nucleotide sequence ID" value="NZ_FMYP01000020.1"/>
</dbReference>
<organism evidence="1 2">
    <name type="scientific">Williamwhitmania taraxaci</name>
    <dbReference type="NCBI Taxonomy" id="1640674"/>
    <lineage>
        <taxon>Bacteria</taxon>
        <taxon>Pseudomonadati</taxon>
        <taxon>Bacteroidota</taxon>
        <taxon>Bacteroidia</taxon>
        <taxon>Bacteroidales</taxon>
        <taxon>Williamwhitmaniaceae</taxon>
        <taxon>Williamwhitmania</taxon>
    </lineage>
</organism>
<dbReference type="AlphaFoldDB" id="A0A1G6JFS0"/>
<dbReference type="STRING" id="1640674.SAMN05216323_10204"/>
<keyword evidence="2" id="KW-1185">Reference proteome</keyword>
<dbReference type="OrthoDB" id="976022at2"/>
<evidence type="ECO:0000313" key="1">
    <source>
        <dbReference type="EMBL" id="SDC17503.1"/>
    </source>
</evidence>
<gene>
    <name evidence="1" type="ORF">SAMN05216323_10204</name>
</gene>
<dbReference type="Pfam" id="PF25594">
    <property type="entry name" value="GldB_lipo"/>
    <property type="match status" value="1"/>
</dbReference>
<dbReference type="EMBL" id="FMYP01000020">
    <property type="protein sequence ID" value="SDC17503.1"/>
    <property type="molecule type" value="Genomic_DNA"/>
</dbReference>
<dbReference type="PROSITE" id="PS51257">
    <property type="entry name" value="PROKAR_LIPOPROTEIN"/>
    <property type="match status" value="1"/>
</dbReference>
<protein>
    <recommendedName>
        <fullName evidence="3">Gliding motility-associated lipoprotein GldB</fullName>
    </recommendedName>
</protein>
<proteinExistence type="predicted"/>
<reference evidence="1 2" key="1">
    <citation type="submission" date="2016-09" db="EMBL/GenBank/DDBJ databases">
        <authorList>
            <person name="Capua I."/>
            <person name="De Benedictis P."/>
            <person name="Joannis T."/>
            <person name="Lombin L.H."/>
            <person name="Cattoli G."/>
        </authorList>
    </citation>
    <scope>NUCLEOTIDE SEQUENCE [LARGE SCALE GENOMIC DNA]</scope>
    <source>
        <strain evidence="1 2">A7P-90m</strain>
    </source>
</reference>
<evidence type="ECO:0000313" key="2">
    <source>
        <dbReference type="Proteomes" id="UP000199452"/>
    </source>
</evidence>
<sequence length="335" mass="38802">MYRYLTIALFSILFISCSNEQPRLVISPKVALTVKIDRFDRDFFAMNPDSLYMDLLPLEAKYGNFLSLYTYKMVGLGSPNQKQFGGMMQRFVNDYVVSKGYADVQRVFPNLDEQEKQLSSAFSKYRETFPQKTIPRVISFIAGFNQSIVITDSVLAIGLDKYLGRDNRIYSELSFPRYLVYNYEPNRIPSDAIRGWTTGEFSFSDSVNNLISRVVYEGTIIYLAAQLLPEVADSIVLGLTPQQMNWCQNNEKSMWTAMMEKKMLFSTDHLLISRLVKEAPFTNEFSPESPGRAAVWLGYRIVSSYMKQNPSTTLYKLMNRRDYEEIFRQAKYRPQ</sequence>
<dbReference type="InterPro" id="IPR019853">
    <property type="entry name" value="GldB-like"/>
</dbReference>